<evidence type="ECO:0000259" key="1">
    <source>
        <dbReference type="Pfam" id="PF01272"/>
    </source>
</evidence>
<comment type="caution">
    <text evidence="2">The sequence shown here is derived from an EMBL/GenBank/DDBJ whole genome shotgun (WGS) entry which is preliminary data.</text>
</comment>
<accession>A0ABX3HIH0</accession>
<dbReference type="EMBL" id="MPTB01000008">
    <property type="protein sequence ID" value="OMD49976.1"/>
    <property type="molecule type" value="Genomic_DNA"/>
</dbReference>
<gene>
    <name evidence="2" type="ORF">BSK56_08515</name>
</gene>
<dbReference type="Gene3D" id="3.10.50.30">
    <property type="entry name" value="Transcription elongation factor, GreA/GreB, C-terminal domain"/>
    <property type="match status" value="1"/>
</dbReference>
<protein>
    <recommendedName>
        <fullName evidence="1">Transcription elongation factor GreA/GreB C-terminal domain-containing protein</fullName>
    </recommendedName>
</protein>
<dbReference type="Proteomes" id="UP000187412">
    <property type="component" value="Unassembled WGS sequence"/>
</dbReference>
<keyword evidence="3" id="KW-1185">Reference proteome</keyword>
<organism evidence="2 3">
    <name type="scientific">Paenibacillus borealis</name>
    <dbReference type="NCBI Taxonomy" id="160799"/>
    <lineage>
        <taxon>Bacteria</taxon>
        <taxon>Bacillati</taxon>
        <taxon>Bacillota</taxon>
        <taxon>Bacilli</taxon>
        <taxon>Bacillales</taxon>
        <taxon>Paenibacillaceae</taxon>
        <taxon>Paenibacillus</taxon>
    </lineage>
</organism>
<evidence type="ECO:0000313" key="3">
    <source>
        <dbReference type="Proteomes" id="UP000187412"/>
    </source>
</evidence>
<dbReference type="RefSeq" id="WP_076110132.1">
    <property type="nucleotide sequence ID" value="NZ_MPTB01000008.1"/>
</dbReference>
<dbReference type="Pfam" id="PF01272">
    <property type="entry name" value="GreA_GreB"/>
    <property type="match status" value="1"/>
</dbReference>
<name>A0ABX3HIH0_PAEBO</name>
<feature type="domain" description="Transcription elongation factor GreA/GreB C-terminal" evidence="1">
    <location>
        <begin position="69"/>
        <end position="140"/>
    </location>
</feature>
<reference evidence="2 3" key="1">
    <citation type="submission" date="2016-10" db="EMBL/GenBank/DDBJ databases">
        <title>Paenibacillus species isolates.</title>
        <authorList>
            <person name="Beno S.M."/>
        </authorList>
    </citation>
    <scope>NUCLEOTIDE SEQUENCE [LARGE SCALE GENOMIC DNA]</scope>
    <source>
        <strain evidence="2 3">FSL H7-0744</strain>
    </source>
</reference>
<dbReference type="InterPro" id="IPR036953">
    <property type="entry name" value="GreA/GreB_C_sf"/>
</dbReference>
<dbReference type="InterPro" id="IPR001437">
    <property type="entry name" value="Tscrpt_elong_fac_GreA/B_C"/>
</dbReference>
<dbReference type="SUPFAM" id="SSF54534">
    <property type="entry name" value="FKBP-like"/>
    <property type="match status" value="1"/>
</dbReference>
<proteinExistence type="predicted"/>
<evidence type="ECO:0000313" key="2">
    <source>
        <dbReference type="EMBL" id="OMD49976.1"/>
    </source>
</evidence>
<sequence length="151" mass="17273">MNHSLLLQTSRTQLVKQLLYFDEERNGFLNHYYPGKHPQRKQAEELINSYCSVLEQLLSDYSEEKLCSSVLIGSRLDLRYLADGYIDTYTIVFPAYTDPAEGKISWLSPLGMQLLMAQRNHEYELEVPSGKISVMIDNISFENSGEVDSAV</sequence>